<name>A0A4Z1NTQ0_9PEZI</name>
<dbReference type="AlphaFoldDB" id="A0A4Z1NTQ0"/>
<feature type="compositionally biased region" description="Basic and acidic residues" evidence="1">
    <location>
        <begin position="1"/>
        <end position="12"/>
    </location>
</feature>
<dbReference type="GO" id="GO:0016301">
    <property type="term" value="F:kinase activity"/>
    <property type="evidence" value="ECO:0007669"/>
    <property type="project" value="UniProtKB-KW"/>
</dbReference>
<keyword evidence="2" id="KW-0808">Transferase</keyword>
<keyword evidence="2" id="KW-0418">Kinase</keyword>
<evidence type="ECO:0000256" key="1">
    <source>
        <dbReference type="SAM" id="MobiDB-lite"/>
    </source>
</evidence>
<reference evidence="2 3" key="1">
    <citation type="submission" date="2019-04" db="EMBL/GenBank/DDBJ databases">
        <title>High contiguity whole genome sequence and gene annotation resource for two Venturia nashicola isolates.</title>
        <authorList>
            <person name="Prokchorchik M."/>
            <person name="Won K."/>
            <person name="Lee Y."/>
            <person name="Choi E.D."/>
            <person name="Segonzac C."/>
            <person name="Sohn K.H."/>
        </authorList>
    </citation>
    <scope>NUCLEOTIDE SEQUENCE [LARGE SCALE GENOMIC DNA]</scope>
    <source>
        <strain evidence="2 3">PRI2</strain>
    </source>
</reference>
<feature type="compositionally biased region" description="Polar residues" evidence="1">
    <location>
        <begin position="38"/>
        <end position="47"/>
    </location>
</feature>
<dbReference type="Proteomes" id="UP000298493">
    <property type="component" value="Unassembled WGS sequence"/>
</dbReference>
<organism evidence="2 3">
    <name type="scientific">Venturia nashicola</name>
    <dbReference type="NCBI Taxonomy" id="86259"/>
    <lineage>
        <taxon>Eukaryota</taxon>
        <taxon>Fungi</taxon>
        <taxon>Dikarya</taxon>
        <taxon>Ascomycota</taxon>
        <taxon>Pezizomycotina</taxon>
        <taxon>Dothideomycetes</taxon>
        <taxon>Pleosporomycetidae</taxon>
        <taxon>Venturiales</taxon>
        <taxon>Venturiaceae</taxon>
        <taxon>Venturia</taxon>
    </lineage>
</organism>
<comment type="caution">
    <text evidence="2">The sequence shown here is derived from an EMBL/GenBank/DDBJ whole genome shotgun (WGS) entry which is preliminary data.</text>
</comment>
<feature type="region of interest" description="Disordered" evidence="1">
    <location>
        <begin position="1"/>
        <end position="48"/>
    </location>
</feature>
<sequence length="164" mass="18664">MSASESKVEVQDHLQQSLPQSRVKQRQEASTEQREVPDSSSHGSGLLNQVEPPEIRIMMRDYRAVISLYHISKPARDAIQHVLIAKSVGPFFVVIQVTSDQLWRRTLGAEKPDLARRIMDHKIADIEVPGEEKRDVILVYLMWDEDSLFVEKMGRVGEMVALGM</sequence>
<keyword evidence="3" id="KW-1185">Reference proteome</keyword>
<gene>
    <name evidence="2" type="ORF">E6O75_ATG09419</name>
</gene>
<evidence type="ECO:0000313" key="2">
    <source>
        <dbReference type="EMBL" id="TID14340.1"/>
    </source>
</evidence>
<protein>
    <submittedName>
        <fullName evidence="2">Putative thermosensitive gluconokinase</fullName>
    </submittedName>
</protein>
<evidence type="ECO:0000313" key="3">
    <source>
        <dbReference type="Proteomes" id="UP000298493"/>
    </source>
</evidence>
<proteinExistence type="predicted"/>
<feature type="compositionally biased region" description="Basic and acidic residues" evidence="1">
    <location>
        <begin position="25"/>
        <end position="37"/>
    </location>
</feature>
<feature type="compositionally biased region" description="Polar residues" evidence="1">
    <location>
        <begin position="13"/>
        <end position="22"/>
    </location>
</feature>
<dbReference type="EMBL" id="SNSC02000023">
    <property type="protein sequence ID" value="TID14340.1"/>
    <property type="molecule type" value="Genomic_DNA"/>
</dbReference>
<accession>A0A4Z1NTQ0</accession>
<dbReference type="STRING" id="86259.A0A4Z1NTQ0"/>